<proteinExistence type="predicted"/>
<comment type="caution">
    <text evidence="1">The sequence shown here is derived from an EMBL/GenBank/DDBJ whole genome shotgun (WGS) entry which is preliminary data.</text>
</comment>
<gene>
    <name evidence="1" type="ORF">HBH26_16970</name>
</gene>
<evidence type="ECO:0000313" key="1">
    <source>
        <dbReference type="EMBL" id="NJR80275.1"/>
    </source>
</evidence>
<dbReference type="EMBL" id="JAAVJH010000015">
    <property type="protein sequence ID" value="NJR80275.1"/>
    <property type="molecule type" value="Genomic_DNA"/>
</dbReference>
<reference evidence="1 2" key="1">
    <citation type="submission" date="2020-03" db="EMBL/GenBank/DDBJ databases">
        <authorList>
            <person name="Wang L."/>
            <person name="He N."/>
            <person name="Li Y."/>
            <person name="Fang Y."/>
            <person name="Zhang F."/>
        </authorList>
    </citation>
    <scope>NUCLEOTIDE SEQUENCE [LARGE SCALE GENOMIC DNA]</scope>
    <source>
        <strain evidence="1 2">36D10-4-7</strain>
    </source>
</reference>
<keyword evidence="2" id="KW-1185">Reference proteome</keyword>
<organism evidence="1 2">
    <name type="scientific">Sphingomonas corticis</name>
    <dbReference type="NCBI Taxonomy" id="2722791"/>
    <lineage>
        <taxon>Bacteria</taxon>
        <taxon>Pseudomonadati</taxon>
        <taxon>Pseudomonadota</taxon>
        <taxon>Alphaproteobacteria</taxon>
        <taxon>Sphingomonadales</taxon>
        <taxon>Sphingomonadaceae</taxon>
        <taxon>Sphingomonas</taxon>
    </lineage>
</organism>
<evidence type="ECO:0008006" key="3">
    <source>
        <dbReference type="Google" id="ProtNLM"/>
    </source>
</evidence>
<dbReference type="Proteomes" id="UP000732399">
    <property type="component" value="Unassembled WGS sequence"/>
</dbReference>
<sequence>MAFLARHGAKHETRLSDIDESTLVAFKAWIDDPESPIFMPSENSRSKVLLAGQRILSTLMASKRWAPQLSPALKLLKNPYPNAGKDTKHTEILDDATLERLYVHAADDCERSILRFRKDRDRLKATMSQAVPLEAAGKDAFSCAAYLMQTYKGSIPVYWKIAARSKRFAPSIDKALFEAAKALLYPNLDEILPFVLLLTLMFAFNPGVVLNMTHDDYEDETLFGRERIRLKPFKPRANKNQINTVLATDDLDNPRTILRHLRDRCLRARAIVRPEWANRVFLRYSWKYNKVFALEGTDIAMRKAIARFCARHKIDVFQLKQIRPTTLDLVHEITDGNLLAMQQVANHDDPNTTREFYTSEAFQRRNEEMLAAGMLQLERKYQTAGRIDVAARHRLRSDLGSATPGFACLNPYRSPLKGERKGRLCQAYGRCPICPLAMMDPGSEHSYAYLIKLREALDEAAGRLGPPWLRRWAPVKERITVHWARIFTDPEVVKRGVALARTTIPDLPRLD</sequence>
<evidence type="ECO:0000313" key="2">
    <source>
        <dbReference type="Proteomes" id="UP000732399"/>
    </source>
</evidence>
<name>A0ABX1CVF7_9SPHN</name>
<protein>
    <recommendedName>
        <fullName evidence="3">Site-specific integrase</fullName>
    </recommendedName>
</protein>
<accession>A0ABX1CVF7</accession>